<dbReference type="PANTHER" id="PTHR43742">
    <property type="entry name" value="TRIMETHYLAMINE-N-OXIDE REDUCTASE"/>
    <property type="match status" value="1"/>
</dbReference>
<feature type="domain" description="Molybdopterin dinucleotide-binding" evidence="6">
    <location>
        <begin position="527"/>
        <end position="615"/>
    </location>
</feature>
<dbReference type="SUPFAM" id="SSF50692">
    <property type="entry name" value="ADC-like"/>
    <property type="match status" value="1"/>
</dbReference>
<evidence type="ECO:0000259" key="5">
    <source>
        <dbReference type="Pfam" id="PF00384"/>
    </source>
</evidence>
<accession>A0ABZ3J859</accession>
<dbReference type="InterPro" id="IPR050612">
    <property type="entry name" value="Prok_Mopterin_Oxidored"/>
</dbReference>
<evidence type="ECO:0000313" key="7">
    <source>
        <dbReference type="EMBL" id="XFO74589.1"/>
    </source>
</evidence>
<keyword evidence="3" id="KW-0408">Iron</keyword>
<keyword evidence="8" id="KW-1185">Reference proteome</keyword>
<evidence type="ECO:0000256" key="3">
    <source>
        <dbReference type="ARBA" id="ARBA00023004"/>
    </source>
</evidence>
<dbReference type="GO" id="GO:0016491">
    <property type="term" value="F:oxidoreductase activity"/>
    <property type="evidence" value="ECO:0007669"/>
    <property type="project" value="UniProtKB-KW"/>
</dbReference>
<evidence type="ECO:0000256" key="2">
    <source>
        <dbReference type="ARBA" id="ARBA00022723"/>
    </source>
</evidence>
<evidence type="ECO:0000313" key="8">
    <source>
        <dbReference type="Proteomes" id="UP000216052"/>
    </source>
</evidence>
<dbReference type="Gene3D" id="3.30.2070.10">
    <property type="entry name" value="Formate dehydrogenase/DMSO reductase"/>
    <property type="match status" value="1"/>
</dbReference>
<evidence type="ECO:0000259" key="6">
    <source>
        <dbReference type="Pfam" id="PF01568"/>
    </source>
</evidence>
<keyword evidence="4" id="KW-0411">Iron-sulfur</keyword>
<protein>
    <submittedName>
        <fullName evidence="7">Dimethyl sulfoxide reductase DmsA</fullName>
        <ecNumber evidence="7">1.8.5.3</ecNumber>
    </submittedName>
</protein>
<dbReference type="InterPro" id="IPR009010">
    <property type="entry name" value="Asp_de-COase-like_dom_sf"/>
</dbReference>
<dbReference type="EC" id="1.8.5.3" evidence="7"/>
<dbReference type="Gene3D" id="3.40.50.740">
    <property type="match status" value="1"/>
</dbReference>
<keyword evidence="7" id="KW-0560">Oxidoreductase</keyword>
<evidence type="ECO:0000256" key="1">
    <source>
        <dbReference type="ARBA" id="ARBA00010312"/>
    </source>
</evidence>
<sequence>MQRISGDPLLHYTRGYLCQKVLSYLDVFYHPDRILSPLQQIPRGSGNWRVISWEEALGHIAGNIIKLTDDYGSFLPLCIIKNTGNLGLLHEAWNWFARSFAGGTSRISGTVCWNALVDAFYYTVGPCAPPPPEKMADSKLIFLWGVNPAWTSIHQMHYLEQARLHGATIVVIDPVLTVTAAKADIYIQISPGTDAEFALAMVYHLIQTSQIDVDFLQNKVEGWQEFYEYVTRLNPLELAAETGVPYKHIQRLADRYAAVPSAALWLGLGMQRYKNGGNNVRAILALTALTGHIQNQHLYSSNTYYGNLFCTEWDWMYSAAAIRKFPAYRLADSLQEATVPPIRTAIIAASNPLVQLSETTKLAQRLTKLDLVVVVGQFLSETARVADIFLPTTTWLEHWDVVPGYWHNWLGISEPAVQPRGQCLADIEIVTRLSTYLNALSPGICSFPVKTQEEWLQAVFTPDVLHSLQIKDYRELLLGPKEYKGLPQYITNNKFQTPSGKFVISTANLPVPQAARNSTAKAFPYRLLTPHVTSLLNSQFSNMAEGERACIIVNQQIAREKGLQSGKNVLLFNKLGEIKIKAFISNAVAPGVVYYYAGEGTEEGINKLIPSEPTDLGDCQCNDKGLALNDTFVDVAALVNFK</sequence>
<dbReference type="PANTHER" id="PTHR43742:SF6">
    <property type="entry name" value="OXIDOREDUCTASE YYAE-RELATED"/>
    <property type="match status" value="1"/>
</dbReference>
<dbReference type="InterPro" id="IPR006656">
    <property type="entry name" value="Mopterin_OxRdtase"/>
</dbReference>
<dbReference type="SUPFAM" id="SSF53706">
    <property type="entry name" value="Formate dehydrogenase/DMSO reductase, domains 1-3"/>
    <property type="match status" value="1"/>
</dbReference>
<comment type="similarity">
    <text evidence="1">Belongs to the prokaryotic molybdopterin-containing oxidoreductase family.</text>
</comment>
<gene>
    <name evidence="7" type="primary">dmsA_2</name>
    <name evidence="7" type="ORF">SPACI_046990</name>
</gene>
<name>A0ABZ3J859_SPOA4</name>
<evidence type="ECO:0000256" key="4">
    <source>
        <dbReference type="ARBA" id="ARBA00023014"/>
    </source>
</evidence>
<dbReference type="Gene3D" id="2.40.40.20">
    <property type="match status" value="1"/>
</dbReference>
<keyword evidence="2" id="KW-0479">Metal-binding</keyword>
<dbReference type="EMBL" id="CP155571">
    <property type="protein sequence ID" value="XFO74589.1"/>
    <property type="molecule type" value="Genomic_DNA"/>
</dbReference>
<dbReference type="Pfam" id="PF01568">
    <property type="entry name" value="Molydop_binding"/>
    <property type="match status" value="1"/>
</dbReference>
<dbReference type="InterPro" id="IPR006657">
    <property type="entry name" value="MoPterin_dinucl-bd_dom"/>
</dbReference>
<proteinExistence type="inferred from homology"/>
<feature type="domain" description="Molybdopterin oxidoreductase" evidence="5">
    <location>
        <begin position="33"/>
        <end position="435"/>
    </location>
</feature>
<reference evidence="7" key="1">
    <citation type="submission" date="2024-05" db="EMBL/GenBank/DDBJ databases">
        <title>Isolation and characterization of Sporomusa carbonis sp. nov., a carboxydotrophic hydrogenogen in the genus of Sporomusa isolated from a charcoal burning pile.</title>
        <authorList>
            <person name="Boeer T."/>
            <person name="Rosenbaum F."/>
            <person name="Eysell L."/>
            <person name="Mueller V."/>
            <person name="Daniel R."/>
            <person name="Poehlein A."/>
        </authorList>
    </citation>
    <scope>NUCLEOTIDE SEQUENCE [LARGE SCALE GENOMIC DNA]</scope>
    <source>
        <strain evidence="7">DSM 3132</strain>
    </source>
</reference>
<dbReference type="Pfam" id="PF00384">
    <property type="entry name" value="Molybdopterin"/>
    <property type="match status" value="1"/>
</dbReference>
<dbReference type="Gene3D" id="3.40.228.10">
    <property type="entry name" value="Dimethylsulfoxide Reductase, domain 2"/>
    <property type="match status" value="1"/>
</dbReference>
<dbReference type="Proteomes" id="UP000216052">
    <property type="component" value="Chromosome"/>
</dbReference>
<organism evidence="7 8">
    <name type="scientific">Sporomusa acidovorans (strain ATCC 49682 / DSM 3132 / Mol)</name>
    <dbReference type="NCBI Taxonomy" id="1123286"/>
    <lineage>
        <taxon>Bacteria</taxon>
        <taxon>Bacillati</taxon>
        <taxon>Bacillota</taxon>
        <taxon>Negativicutes</taxon>
        <taxon>Selenomonadales</taxon>
        <taxon>Sporomusaceae</taxon>
        <taxon>Sporomusa</taxon>
    </lineage>
</organism>